<dbReference type="KEGG" id="nta:107807312"/>
<reference evidence="2" key="1">
    <citation type="submission" date="2025-08" db="UniProtKB">
        <authorList>
            <consortium name="RefSeq"/>
        </authorList>
    </citation>
    <scope>IDENTIFICATION</scope>
</reference>
<feature type="coiled-coil region" evidence="1">
    <location>
        <begin position="4"/>
        <end position="68"/>
    </location>
</feature>
<gene>
    <name evidence="2" type="primary">LOC107807312</name>
</gene>
<accession>A0A1S4BE70</accession>
<keyword evidence="1" id="KW-0175">Coiled coil</keyword>
<protein>
    <submittedName>
        <fullName evidence="2">Kinesin-like protein KIF3A</fullName>
    </submittedName>
</protein>
<dbReference type="PaxDb" id="4097-A0A1S4BE70"/>
<dbReference type="RefSeq" id="XP_016487152.1">
    <property type="nucleotide sequence ID" value="XM_016631666.1"/>
</dbReference>
<name>A0A1S4BE70_TOBAC</name>
<organism evidence="2">
    <name type="scientific">Nicotiana tabacum</name>
    <name type="common">Common tobacco</name>
    <dbReference type="NCBI Taxonomy" id="4097"/>
    <lineage>
        <taxon>Eukaryota</taxon>
        <taxon>Viridiplantae</taxon>
        <taxon>Streptophyta</taxon>
        <taxon>Embryophyta</taxon>
        <taxon>Tracheophyta</taxon>
        <taxon>Spermatophyta</taxon>
        <taxon>Magnoliopsida</taxon>
        <taxon>eudicotyledons</taxon>
        <taxon>Gunneridae</taxon>
        <taxon>Pentapetalae</taxon>
        <taxon>asterids</taxon>
        <taxon>lamiids</taxon>
        <taxon>Solanales</taxon>
        <taxon>Solanaceae</taxon>
        <taxon>Nicotianoideae</taxon>
        <taxon>Nicotianeae</taxon>
        <taxon>Nicotiana</taxon>
    </lineage>
</organism>
<dbReference type="AlphaFoldDB" id="A0A1S4BE70"/>
<proteinExistence type="predicted"/>
<evidence type="ECO:0000256" key="1">
    <source>
        <dbReference type="SAM" id="Coils"/>
    </source>
</evidence>
<evidence type="ECO:0000313" key="2">
    <source>
        <dbReference type="RefSeq" id="XP_016487152.1"/>
    </source>
</evidence>
<dbReference type="OrthoDB" id="10311543at2759"/>
<sequence>MVDRSVFQAELEKAQKDALKAKQDHDLLVEELKVQKKITLIDQLRSEMDEVKTSADELRGKMDLLASEQDATKEDLTSTKVQLRVMREKADKWSQLNEDPWA</sequence>